<evidence type="ECO:0000256" key="6">
    <source>
        <dbReference type="SAM" id="MobiDB-lite"/>
    </source>
</evidence>
<dbReference type="Gene3D" id="1.25.40.390">
    <property type="match status" value="2"/>
</dbReference>
<accession>A0AA49GRB4</accession>
<evidence type="ECO:0000256" key="1">
    <source>
        <dbReference type="ARBA" id="ARBA00004442"/>
    </source>
</evidence>
<evidence type="ECO:0000256" key="5">
    <source>
        <dbReference type="ARBA" id="ARBA00023237"/>
    </source>
</evidence>
<reference evidence="8" key="2">
    <citation type="journal article" date="2024" name="Antonie Van Leeuwenhoek">
        <title>Roseihalotalea indica gen. nov., sp. nov., a halophilic Bacteroidetes from mesopelagic Southwest Indian Ocean with higher carbohydrate metabolic potential.</title>
        <authorList>
            <person name="Chen B."/>
            <person name="Zhang M."/>
            <person name="Lin D."/>
            <person name="Ye J."/>
            <person name="Tang K."/>
        </authorList>
    </citation>
    <scope>NUCLEOTIDE SEQUENCE</scope>
    <source>
        <strain evidence="8">TK19036</strain>
    </source>
</reference>
<evidence type="ECO:0000256" key="4">
    <source>
        <dbReference type="ARBA" id="ARBA00023136"/>
    </source>
</evidence>
<name>A0AA49GRB4_9BACT</name>
<dbReference type="InterPro" id="IPR012944">
    <property type="entry name" value="SusD_RagB_dom"/>
</dbReference>
<evidence type="ECO:0000259" key="7">
    <source>
        <dbReference type="Pfam" id="PF07980"/>
    </source>
</evidence>
<dbReference type="PROSITE" id="PS51257">
    <property type="entry name" value="PROKAR_LIPOPROTEIN"/>
    <property type="match status" value="1"/>
</dbReference>
<proteinExistence type="inferred from homology"/>
<dbReference type="EMBL" id="CP120682">
    <property type="protein sequence ID" value="WKN38479.1"/>
    <property type="molecule type" value="Genomic_DNA"/>
</dbReference>
<dbReference type="AlphaFoldDB" id="A0AA49GRB4"/>
<gene>
    <name evidence="8" type="ORF">K4G66_07155</name>
</gene>
<organism evidence="8">
    <name type="scientific">Roseihalotalea indica</name>
    <dbReference type="NCBI Taxonomy" id="2867963"/>
    <lineage>
        <taxon>Bacteria</taxon>
        <taxon>Pseudomonadati</taxon>
        <taxon>Bacteroidota</taxon>
        <taxon>Cytophagia</taxon>
        <taxon>Cytophagales</taxon>
        <taxon>Catalimonadaceae</taxon>
        <taxon>Roseihalotalea</taxon>
    </lineage>
</organism>
<keyword evidence="5" id="KW-0998">Cell outer membrane</keyword>
<feature type="domain" description="RagB/SusD" evidence="7">
    <location>
        <begin position="311"/>
        <end position="409"/>
    </location>
</feature>
<feature type="region of interest" description="Disordered" evidence="6">
    <location>
        <begin position="397"/>
        <end position="435"/>
    </location>
</feature>
<evidence type="ECO:0000313" key="8">
    <source>
        <dbReference type="EMBL" id="WKN38479.1"/>
    </source>
</evidence>
<sequence length="435" mass="47668">MIRTTYIIYFLTGLLLWVSSCSMDIPNPNQATDEEALSSQQGLIALSVGMRVNYSTDALSRIIITPGVTSRELGAYTTFVNYLNLEEGGNAIQNDNSWTSGLWSRLYRIVGLAESILENNTPEVVPDAGIRAGLNAHALFFKAAALGHIIQAFEQAPITTMEDGEAPFLDRTAVLEEVTRLLEEALQQLSANPPSDAFYQQIGTTLDLPNMIQAYLSRYYLQAGDYQAAVDAANAVDLSSVSEFPYESEQPNPIWSLTVNSNDFRPLDNFGLEASQIPAGDGRIDFFLVPADTFSAALQLPVEDLKGYFSEQTASLPVYLTGEVLLNKAEAQARLDQLPAAVTTLNQVRTKTNDPFGVNADLTPYAGAVTQPAILEDIYINRALELFMTGLRLEDSRRFSRPGPEASSPSRTRNFYPYPDTERANNPNTPGDPAV</sequence>
<keyword evidence="4" id="KW-0472">Membrane</keyword>
<reference evidence="8" key="1">
    <citation type="journal article" date="2023" name="Comput. Struct. Biotechnol. J.">
        <title>Discovery of a novel marine Bacteroidetes with a rich repertoire of carbohydrate-active enzymes.</title>
        <authorList>
            <person name="Chen B."/>
            <person name="Liu G."/>
            <person name="Chen Q."/>
            <person name="Wang H."/>
            <person name="Liu L."/>
            <person name="Tang K."/>
        </authorList>
    </citation>
    <scope>NUCLEOTIDE SEQUENCE</scope>
    <source>
        <strain evidence="8">TK19036</strain>
    </source>
</reference>
<evidence type="ECO:0000256" key="3">
    <source>
        <dbReference type="ARBA" id="ARBA00022729"/>
    </source>
</evidence>
<protein>
    <submittedName>
        <fullName evidence="8">RagB/SusD family nutrient uptake outer membrane protein</fullName>
    </submittedName>
</protein>
<keyword evidence="3" id="KW-0732">Signal</keyword>
<comment type="similarity">
    <text evidence="2">Belongs to the SusD family.</text>
</comment>
<comment type="subcellular location">
    <subcellularLocation>
        <location evidence="1">Cell outer membrane</location>
    </subcellularLocation>
</comment>
<dbReference type="InterPro" id="IPR011990">
    <property type="entry name" value="TPR-like_helical_dom_sf"/>
</dbReference>
<dbReference type="SUPFAM" id="SSF48452">
    <property type="entry name" value="TPR-like"/>
    <property type="match status" value="1"/>
</dbReference>
<dbReference type="Pfam" id="PF07980">
    <property type="entry name" value="SusD_RagB"/>
    <property type="match status" value="1"/>
</dbReference>
<dbReference type="GO" id="GO:0009279">
    <property type="term" value="C:cell outer membrane"/>
    <property type="evidence" value="ECO:0007669"/>
    <property type="project" value="UniProtKB-SubCell"/>
</dbReference>
<evidence type="ECO:0000256" key="2">
    <source>
        <dbReference type="ARBA" id="ARBA00006275"/>
    </source>
</evidence>